<feature type="domain" description="HTH gntR-type" evidence="4">
    <location>
        <begin position="11"/>
        <end position="79"/>
    </location>
</feature>
<dbReference type="InterPro" id="IPR036388">
    <property type="entry name" value="WH-like_DNA-bd_sf"/>
</dbReference>
<protein>
    <submittedName>
        <fullName evidence="5">Transcriptional regulator, GntR family</fullName>
    </submittedName>
</protein>
<sequence>MNFVERAMAKSGNWERAREWITRSIESQALAEGDRLPTEGDIQRLAGVGRHSVRRAVATLAAEGVLSVEQGRGTFVRAKPPILYRIGARTRYRENLIAQGIVPSGDPIAAEIVPAPHEVARALALEPGARVHRVLRRGRADGRPISLSRAYHDASRFPDLGARRQAGVSVTEIYRDHGIGEYHRLETSLYARLPEGWEARELEQSADQPVIVMCKTDVDDARHPIGFSEAIWSAGRVRFSLETEHD</sequence>
<dbReference type="SMART" id="SM00345">
    <property type="entry name" value="HTH_GNTR"/>
    <property type="match status" value="1"/>
</dbReference>
<dbReference type="RefSeq" id="WP_237219281.1">
    <property type="nucleotide sequence ID" value="NZ_CP015093.1"/>
</dbReference>
<evidence type="ECO:0000256" key="1">
    <source>
        <dbReference type="ARBA" id="ARBA00023015"/>
    </source>
</evidence>
<dbReference type="GO" id="GO:0003677">
    <property type="term" value="F:DNA binding"/>
    <property type="evidence" value="ECO:0007669"/>
    <property type="project" value="UniProtKB-KW"/>
</dbReference>
<dbReference type="CDD" id="cd07377">
    <property type="entry name" value="WHTH_GntR"/>
    <property type="match status" value="1"/>
</dbReference>
<keyword evidence="1" id="KW-0805">Transcription regulation</keyword>
<proteinExistence type="predicted"/>
<name>A0A1P8UX51_9RHOB</name>
<dbReference type="PRINTS" id="PR00035">
    <property type="entry name" value="HTHGNTR"/>
</dbReference>
<dbReference type="SUPFAM" id="SSF64288">
    <property type="entry name" value="Chorismate lyase-like"/>
    <property type="match status" value="1"/>
</dbReference>
<evidence type="ECO:0000256" key="3">
    <source>
        <dbReference type="ARBA" id="ARBA00023163"/>
    </source>
</evidence>
<organism evidence="5 6">
    <name type="scientific">Salipiger abyssi</name>
    <dbReference type="NCBI Taxonomy" id="1250539"/>
    <lineage>
        <taxon>Bacteria</taxon>
        <taxon>Pseudomonadati</taxon>
        <taxon>Pseudomonadota</taxon>
        <taxon>Alphaproteobacteria</taxon>
        <taxon>Rhodobacterales</taxon>
        <taxon>Roseobacteraceae</taxon>
        <taxon>Salipiger</taxon>
    </lineage>
</organism>
<reference evidence="5 6" key="1">
    <citation type="submission" date="2016-04" db="EMBL/GenBank/DDBJ databases">
        <title>Deep-sea bacteria in the southern Pacific.</title>
        <authorList>
            <person name="Tang K."/>
        </authorList>
    </citation>
    <scope>NUCLEOTIDE SEQUENCE [LARGE SCALE GENOMIC DNA]</scope>
    <source>
        <strain evidence="5 6">JLT2014</strain>
    </source>
</reference>
<dbReference type="InterPro" id="IPR028978">
    <property type="entry name" value="Chorismate_lyase_/UTRA_dom_sf"/>
</dbReference>
<dbReference type="SUPFAM" id="SSF46785">
    <property type="entry name" value="Winged helix' DNA-binding domain"/>
    <property type="match status" value="1"/>
</dbReference>
<evidence type="ECO:0000259" key="4">
    <source>
        <dbReference type="PROSITE" id="PS50949"/>
    </source>
</evidence>
<dbReference type="STRING" id="1250539.Ga0080574_TMP3633"/>
<dbReference type="PROSITE" id="PS50949">
    <property type="entry name" value="HTH_GNTR"/>
    <property type="match status" value="1"/>
</dbReference>
<keyword evidence="2" id="KW-0238">DNA-binding</keyword>
<dbReference type="NCBIfam" id="TIGR02325">
    <property type="entry name" value="C_P_lyase_phnF"/>
    <property type="match status" value="1"/>
</dbReference>
<dbReference type="Gene3D" id="1.10.10.10">
    <property type="entry name" value="Winged helix-like DNA-binding domain superfamily/Winged helix DNA-binding domain"/>
    <property type="match status" value="1"/>
</dbReference>
<dbReference type="SMART" id="SM00866">
    <property type="entry name" value="UTRA"/>
    <property type="match status" value="1"/>
</dbReference>
<dbReference type="GO" id="GO:0003700">
    <property type="term" value="F:DNA-binding transcription factor activity"/>
    <property type="evidence" value="ECO:0007669"/>
    <property type="project" value="InterPro"/>
</dbReference>
<gene>
    <name evidence="5" type="ORF">Ga0080574_TMP3633</name>
</gene>
<dbReference type="Pfam" id="PF00392">
    <property type="entry name" value="GntR"/>
    <property type="match status" value="1"/>
</dbReference>
<dbReference type="KEGG" id="paby:Ga0080574_TMP3633"/>
<dbReference type="PANTHER" id="PTHR44846:SF1">
    <property type="entry name" value="MANNOSYL-D-GLYCERATE TRANSPORT_METABOLISM SYSTEM REPRESSOR MNGR-RELATED"/>
    <property type="match status" value="1"/>
</dbReference>
<keyword evidence="3" id="KW-0804">Transcription</keyword>
<dbReference type="Pfam" id="PF07702">
    <property type="entry name" value="UTRA"/>
    <property type="match status" value="1"/>
</dbReference>
<keyword evidence="6" id="KW-1185">Reference proteome</keyword>
<dbReference type="AlphaFoldDB" id="A0A1P8UX51"/>
<dbReference type="InterPro" id="IPR050679">
    <property type="entry name" value="Bact_HTH_transcr_reg"/>
</dbReference>
<dbReference type="PANTHER" id="PTHR44846">
    <property type="entry name" value="MANNOSYL-D-GLYCERATE TRANSPORT/METABOLISM SYSTEM REPRESSOR MNGR-RELATED"/>
    <property type="match status" value="1"/>
</dbReference>
<evidence type="ECO:0000313" key="5">
    <source>
        <dbReference type="EMBL" id="APZ53967.1"/>
    </source>
</evidence>
<accession>A0A1P8UX51</accession>
<dbReference type="GO" id="GO:0045892">
    <property type="term" value="P:negative regulation of DNA-templated transcription"/>
    <property type="evidence" value="ECO:0007669"/>
    <property type="project" value="TreeGrafter"/>
</dbReference>
<dbReference type="Gene3D" id="3.40.1410.10">
    <property type="entry name" value="Chorismate lyase-like"/>
    <property type="match status" value="1"/>
</dbReference>
<dbReference type="InterPro" id="IPR036390">
    <property type="entry name" value="WH_DNA-bd_sf"/>
</dbReference>
<dbReference type="InterPro" id="IPR012702">
    <property type="entry name" value="CP_lyase_PhnF"/>
</dbReference>
<dbReference type="InterPro" id="IPR011663">
    <property type="entry name" value="UTRA"/>
</dbReference>
<evidence type="ECO:0000256" key="2">
    <source>
        <dbReference type="ARBA" id="ARBA00023125"/>
    </source>
</evidence>
<evidence type="ECO:0000313" key="6">
    <source>
        <dbReference type="Proteomes" id="UP000187059"/>
    </source>
</evidence>
<dbReference type="EMBL" id="CP015093">
    <property type="protein sequence ID" value="APZ53967.1"/>
    <property type="molecule type" value="Genomic_DNA"/>
</dbReference>
<dbReference type="Proteomes" id="UP000187059">
    <property type="component" value="Chromosome"/>
</dbReference>
<dbReference type="InterPro" id="IPR000524">
    <property type="entry name" value="Tscrpt_reg_HTH_GntR"/>
</dbReference>